<dbReference type="EMBL" id="GG679537">
    <property type="protein sequence ID" value="EER07902.1"/>
    <property type="molecule type" value="Genomic_DNA"/>
</dbReference>
<dbReference type="InParanoid" id="C5L5U0"/>
<evidence type="ECO:0000313" key="2">
    <source>
        <dbReference type="EMBL" id="EER07902.1"/>
    </source>
</evidence>
<sequence length="129" mass="14060">LRPGDEYIFALELKTYSPEDPNREFPGHNMAVKVDLSGVRVWVLRPAIQRLWEYIGSAFIPSVSGDTSGDTTPIVDIPTEDERPPERMFTADSSALDSGETDSIDSSGYYSLDESLEDDDNGEGGAKGG</sequence>
<feature type="non-terminal residue" evidence="2">
    <location>
        <position position="1"/>
    </location>
</feature>
<evidence type="ECO:0000313" key="3">
    <source>
        <dbReference type="Proteomes" id="UP000007800"/>
    </source>
</evidence>
<dbReference type="Proteomes" id="UP000007800">
    <property type="component" value="Unassembled WGS sequence"/>
</dbReference>
<dbReference type="RefSeq" id="XP_002776086.1">
    <property type="nucleotide sequence ID" value="XM_002776040.1"/>
</dbReference>
<organism evidence="3">
    <name type="scientific">Perkinsus marinus (strain ATCC 50983 / TXsc)</name>
    <dbReference type="NCBI Taxonomy" id="423536"/>
    <lineage>
        <taxon>Eukaryota</taxon>
        <taxon>Sar</taxon>
        <taxon>Alveolata</taxon>
        <taxon>Perkinsozoa</taxon>
        <taxon>Perkinsea</taxon>
        <taxon>Perkinsida</taxon>
        <taxon>Perkinsidae</taxon>
        <taxon>Perkinsus</taxon>
    </lineage>
</organism>
<protein>
    <submittedName>
        <fullName evidence="2">Uncharacterized protein</fullName>
    </submittedName>
</protein>
<proteinExistence type="predicted"/>
<dbReference type="GeneID" id="9043353"/>
<evidence type="ECO:0000256" key="1">
    <source>
        <dbReference type="SAM" id="MobiDB-lite"/>
    </source>
</evidence>
<keyword evidence="3" id="KW-1185">Reference proteome</keyword>
<reference evidence="2 3" key="1">
    <citation type="submission" date="2008-07" db="EMBL/GenBank/DDBJ databases">
        <authorList>
            <person name="El-Sayed N."/>
            <person name="Caler E."/>
            <person name="Inman J."/>
            <person name="Amedeo P."/>
            <person name="Hass B."/>
            <person name="Wortman J."/>
        </authorList>
    </citation>
    <scope>NUCLEOTIDE SEQUENCE [LARGE SCALE GENOMIC DNA]</scope>
    <source>
        <strain evidence="3">ATCC 50983 / TXsc</strain>
    </source>
</reference>
<feature type="region of interest" description="Disordered" evidence="1">
    <location>
        <begin position="62"/>
        <end position="129"/>
    </location>
</feature>
<dbReference type="AlphaFoldDB" id="C5L5U0"/>
<feature type="non-terminal residue" evidence="2">
    <location>
        <position position="129"/>
    </location>
</feature>
<gene>
    <name evidence="2" type="ORF">Pmar_PMAR013522</name>
</gene>
<name>C5L5U0_PERM5</name>
<accession>C5L5U0</accession>